<comment type="catalytic activity">
    <reaction evidence="2">
        <text>a 3'-end 2',3'-cyclophospho-ribonucleotide-RNA + H2O = a 3'-end 2'-phospho-ribonucleotide-RNA + H(+)</text>
        <dbReference type="Rhea" id="RHEA:11828"/>
        <dbReference type="Rhea" id="RHEA-COMP:10464"/>
        <dbReference type="Rhea" id="RHEA-COMP:17353"/>
        <dbReference type="ChEBI" id="CHEBI:15377"/>
        <dbReference type="ChEBI" id="CHEBI:15378"/>
        <dbReference type="ChEBI" id="CHEBI:83064"/>
        <dbReference type="ChEBI" id="CHEBI:173113"/>
        <dbReference type="EC" id="3.1.4.58"/>
    </reaction>
</comment>
<keyword evidence="4" id="KW-0436">Ligase</keyword>
<dbReference type="Proteomes" id="UP001596203">
    <property type="component" value="Unassembled WGS sequence"/>
</dbReference>
<dbReference type="EC" id="3.1.4.58" evidence="2"/>
<dbReference type="GO" id="GO:0016874">
    <property type="term" value="F:ligase activity"/>
    <property type="evidence" value="ECO:0007669"/>
    <property type="project" value="UniProtKB-KW"/>
</dbReference>
<comment type="caution">
    <text evidence="4">The sequence shown here is derived from an EMBL/GenBank/DDBJ whole genome shotgun (WGS) entry which is preliminary data.</text>
</comment>
<dbReference type="Pfam" id="PF13563">
    <property type="entry name" value="2_5_RNA_ligase2"/>
    <property type="match status" value="1"/>
</dbReference>
<evidence type="ECO:0000256" key="1">
    <source>
        <dbReference type="ARBA" id="ARBA00022801"/>
    </source>
</evidence>
<name>A0ABW1K9V4_9ACTN</name>
<keyword evidence="1 2" id="KW-0378">Hydrolase</keyword>
<reference evidence="5" key="1">
    <citation type="journal article" date="2019" name="Int. J. Syst. Evol. Microbiol.">
        <title>The Global Catalogue of Microorganisms (GCM) 10K type strain sequencing project: providing services to taxonomists for standard genome sequencing and annotation.</title>
        <authorList>
            <consortium name="The Broad Institute Genomics Platform"/>
            <consortium name="The Broad Institute Genome Sequencing Center for Infectious Disease"/>
            <person name="Wu L."/>
            <person name="Ma J."/>
        </authorList>
    </citation>
    <scope>NUCLEOTIDE SEQUENCE [LARGE SCALE GENOMIC DNA]</scope>
    <source>
        <strain evidence="5">ZS-35-S2</strain>
    </source>
</reference>
<dbReference type="RefSeq" id="WP_377424134.1">
    <property type="nucleotide sequence ID" value="NZ_JBHSPR010000017.1"/>
</dbReference>
<organism evidence="4 5">
    <name type="scientific">Plantactinospora solaniradicis</name>
    <dbReference type="NCBI Taxonomy" id="1723736"/>
    <lineage>
        <taxon>Bacteria</taxon>
        <taxon>Bacillati</taxon>
        <taxon>Actinomycetota</taxon>
        <taxon>Actinomycetes</taxon>
        <taxon>Micromonosporales</taxon>
        <taxon>Micromonosporaceae</taxon>
        <taxon>Plantactinospora</taxon>
    </lineage>
</organism>
<comment type="similarity">
    <text evidence="2">Belongs to the 2H phosphoesterase superfamily. ThpR family.</text>
</comment>
<feature type="region of interest" description="Disordered" evidence="3">
    <location>
        <begin position="72"/>
        <end position="108"/>
    </location>
</feature>
<dbReference type="PANTHER" id="PTHR35561">
    <property type="entry name" value="RNA 2',3'-CYCLIC PHOSPHODIESTERASE"/>
    <property type="match status" value="1"/>
</dbReference>
<dbReference type="InterPro" id="IPR009097">
    <property type="entry name" value="Cyclic_Pdiesterase"/>
</dbReference>
<protein>
    <recommendedName>
        <fullName evidence="2">RNA 2',3'-cyclic phosphodiesterase</fullName>
        <shortName evidence="2">RNA 2',3'-CPDase</shortName>
        <ecNumber evidence="2">3.1.4.58</ecNumber>
    </recommendedName>
</protein>
<keyword evidence="5" id="KW-1185">Reference proteome</keyword>
<dbReference type="PANTHER" id="PTHR35561:SF1">
    <property type="entry name" value="RNA 2',3'-CYCLIC PHOSPHODIESTERASE"/>
    <property type="match status" value="1"/>
</dbReference>
<evidence type="ECO:0000256" key="3">
    <source>
        <dbReference type="SAM" id="MobiDB-lite"/>
    </source>
</evidence>
<gene>
    <name evidence="4" type="ORF">ACFP2T_20290</name>
</gene>
<proteinExistence type="inferred from homology"/>
<evidence type="ECO:0000313" key="5">
    <source>
        <dbReference type="Proteomes" id="UP001596203"/>
    </source>
</evidence>
<dbReference type="EMBL" id="JBHSPR010000017">
    <property type="protein sequence ID" value="MFC6018535.1"/>
    <property type="molecule type" value="Genomic_DNA"/>
</dbReference>
<feature type="short sequence motif" description="HXTX 1" evidence="2">
    <location>
        <begin position="45"/>
        <end position="48"/>
    </location>
</feature>
<feature type="active site" description="Proton donor" evidence="2">
    <location>
        <position position="45"/>
    </location>
</feature>
<evidence type="ECO:0000313" key="4">
    <source>
        <dbReference type="EMBL" id="MFC6018535.1"/>
    </source>
</evidence>
<feature type="compositionally biased region" description="Low complexity" evidence="3">
    <location>
        <begin position="80"/>
        <end position="108"/>
    </location>
</feature>
<evidence type="ECO:0000256" key="2">
    <source>
        <dbReference type="HAMAP-Rule" id="MF_01940"/>
    </source>
</evidence>
<accession>A0ABW1K9V4</accession>
<feature type="short sequence motif" description="HXTX 2" evidence="2">
    <location>
        <begin position="169"/>
        <end position="172"/>
    </location>
</feature>
<dbReference type="InterPro" id="IPR004175">
    <property type="entry name" value="RNA_CPDase"/>
</dbReference>
<dbReference type="SUPFAM" id="SSF55144">
    <property type="entry name" value="LigT-like"/>
    <property type="match status" value="2"/>
</dbReference>
<sequence>MRLYVAIYPPPEALDDIADQTNRLRIGAASDAGINVRLAPRSNLHVTVTFLGEVADDRLDRVEDALTRAVQDWRHPPAAPRGGTAAGRQRRTAVPGAPAVPVGNEVPEPGPAAPRLRLGGGGRFGRGRFTVLWVGLLGEVEAVHRLARSIRRELRRARVPHDSRPLRPHLTLARPGERLDRASLDEDLRTLDGYLGPSWPATELVLVRSHLGPRPTYDRLATWALWG</sequence>
<feature type="active site" description="Proton acceptor" evidence="2">
    <location>
        <position position="169"/>
    </location>
</feature>
<dbReference type="HAMAP" id="MF_01940">
    <property type="entry name" value="RNA_CPDase"/>
    <property type="match status" value="1"/>
</dbReference>
<comment type="function">
    <text evidence="2">Hydrolyzes RNA 2',3'-cyclic phosphodiester to an RNA 2'-phosphomonoester.</text>
</comment>
<dbReference type="Gene3D" id="3.90.1140.10">
    <property type="entry name" value="Cyclic phosphodiesterase"/>
    <property type="match status" value="1"/>
</dbReference>